<dbReference type="CDD" id="cd08422">
    <property type="entry name" value="PBP2_CrgA_like"/>
    <property type="match status" value="1"/>
</dbReference>
<dbReference type="Gene3D" id="1.10.10.10">
    <property type="entry name" value="Winged helix-like DNA-binding domain superfamily/Winged helix DNA-binding domain"/>
    <property type="match status" value="1"/>
</dbReference>
<keyword evidence="3" id="KW-0238">DNA-binding</keyword>
<dbReference type="Pfam" id="PF03466">
    <property type="entry name" value="LysR_substrate"/>
    <property type="match status" value="1"/>
</dbReference>
<dbReference type="Proteomes" id="UP000494117">
    <property type="component" value="Unassembled WGS sequence"/>
</dbReference>
<feature type="domain" description="HTH lysR-type" evidence="5">
    <location>
        <begin position="14"/>
        <end position="71"/>
    </location>
</feature>
<gene>
    <name evidence="6" type="primary">dmlR_5</name>
    <name evidence="6" type="ORF">LMG26858_01177</name>
</gene>
<keyword evidence="2" id="KW-0805">Transcription regulation</keyword>
<evidence type="ECO:0000256" key="3">
    <source>
        <dbReference type="ARBA" id="ARBA00023125"/>
    </source>
</evidence>
<proteinExistence type="inferred from homology"/>
<evidence type="ECO:0000256" key="4">
    <source>
        <dbReference type="ARBA" id="ARBA00023163"/>
    </source>
</evidence>
<dbReference type="GO" id="GO:0003700">
    <property type="term" value="F:DNA-binding transcription factor activity"/>
    <property type="evidence" value="ECO:0007669"/>
    <property type="project" value="InterPro"/>
</dbReference>
<keyword evidence="4" id="KW-0804">Transcription</keyword>
<keyword evidence="7" id="KW-1185">Reference proteome</keyword>
<dbReference type="RefSeq" id="WP_254595805.1">
    <property type="nucleotide sequence ID" value="NZ_CADILG010000005.1"/>
</dbReference>
<dbReference type="GO" id="GO:0043565">
    <property type="term" value="F:sequence-specific DNA binding"/>
    <property type="evidence" value="ECO:0007669"/>
    <property type="project" value="TreeGrafter"/>
</dbReference>
<dbReference type="EMBL" id="CADILG010000005">
    <property type="protein sequence ID" value="CAB3840592.1"/>
    <property type="molecule type" value="Genomic_DNA"/>
</dbReference>
<evidence type="ECO:0000256" key="1">
    <source>
        <dbReference type="ARBA" id="ARBA00009437"/>
    </source>
</evidence>
<name>A0A6S7CDC7_9BURK</name>
<comment type="similarity">
    <text evidence="1">Belongs to the LysR transcriptional regulatory family.</text>
</comment>
<reference evidence="6 7" key="1">
    <citation type="submission" date="2020-04" db="EMBL/GenBank/DDBJ databases">
        <authorList>
            <person name="De Canck E."/>
        </authorList>
    </citation>
    <scope>NUCLEOTIDE SEQUENCE [LARGE SCALE GENOMIC DNA]</scope>
    <source>
        <strain evidence="6 7">LMG 26858</strain>
    </source>
</reference>
<organism evidence="6 7">
    <name type="scientific">Achromobacter anxifer</name>
    <dbReference type="NCBI Taxonomy" id="1287737"/>
    <lineage>
        <taxon>Bacteria</taxon>
        <taxon>Pseudomonadati</taxon>
        <taxon>Pseudomonadota</taxon>
        <taxon>Betaproteobacteria</taxon>
        <taxon>Burkholderiales</taxon>
        <taxon>Alcaligenaceae</taxon>
        <taxon>Achromobacter</taxon>
    </lineage>
</organism>
<dbReference type="PROSITE" id="PS50931">
    <property type="entry name" value="HTH_LYSR"/>
    <property type="match status" value="1"/>
</dbReference>
<dbReference type="InterPro" id="IPR036388">
    <property type="entry name" value="WH-like_DNA-bd_sf"/>
</dbReference>
<dbReference type="FunFam" id="1.10.10.10:FF:000001">
    <property type="entry name" value="LysR family transcriptional regulator"/>
    <property type="match status" value="1"/>
</dbReference>
<accession>A0A6S7CDC7</accession>
<dbReference type="SUPFAM" id="SSF46785">
    <property type="entry name" value="Winged helix' DNA-binding domain"/>
    <property type="match status" value="1"/>
</dbReference>
<dbReference type="SUPFAM" id="SSF53850">
    <property type="entry name" value="Periplasmic binding protein-like II"/>
    <property type="match status" value="1"/>
</dbReference>
<protein>
    <submittedName>
        <fullName evidence="6">HTH-type transcriptional regulator DmlR</fullName>
    </submittedName>
</protein>
<sequence length="322" mass="35474">MNTTSLLATDLDSTRIDELAALLAIAREGSFVAAGRSLLRHPTIVSRRIAALEARLGVRLIERTTRQVKLTAAGERLAEQVRSASEAIVEAEHEASADAAELRGRLKLAFPSALGRQWLAPLLPDFMKRHPALQIEVDYSERYIDLVAEGFDAAVRVGILNDSRLVAKKLCGHRRVLGASPDYLKRFGEPREPRDLAEHNCICLPSFASFPNWKLKRGSREETILAQGSLLSNDSLALLEAARQGIGILGGGEWLMARDFAQGVLVPVLPGWTFDANGGVYLVRPSIRHAPARVQAFAVWITGQFSENAPWLRATHHKRQKN</sequence>
<evidence type="ECO:0000313" key="6">
    <source>
        <dbReference type="EMBL" id="CAB3840592.1"/>
    </source>
</evidence>
<dbReference type="InterPro" id="IPR036390">
    <property type="entry name" value="WH_DNA-bd_sf"/>
</dbReference>
<dbReference type="PANTHER" id="PTHR30537">
    <property type="entry name" value="HTH-TYPE TRANSCRIPTIONAL REGULATOR"/>
    <property type="match status" value="1"/>
</dbReference>
<dbReference type="InterPro" id="IPR058163">
    <property type="entry name" value="LysR-type_TF_proteobact-type"/>
</dbReference>
<evidence type="ECO:0000313" key="7">
    <source>
        <dbReference type="Proteomes" id="UP000494117"/>
    </source>
</evidence>
<dbReference type="InterPro" id="IPR000847">
    <property type="entry name" value="LysR_HTH_N"/>
</dbReference>
<dbReference type="Pfam" id="PF00126">
    <property type="entry name" value="HTH_1"/>
    <property type="match status" value="1"/>
</dbReference>
<dbReference type="InterPro" id="IPR005119">
    <property type="entry name" value="LysR_subst-bd"/>
</dbReference>
<evidence type="ECO:0000256" key="2">
    <source>
        <dbReference type="ARBA" id="ARBA00023015"/>
    </source>
</evidence>
<dbReference type="PANTHER" id="PTHR30537:SF5">
    <property type="entry name" value="HTH-TYPE TRANSCRIPTIONAL ACTIVATOR TTDR-RELATED"/>
    <property type="match status" value="1"/>
</dbReference>
<dbReference type="AlphaFoldDB" id="A0A6S7CDC7"/>
<evidence type="ECO:0000259" key="5">
    <source>
        <dbReference type="PROSITE" id="PS50931"/>
    </source>
</evidence>
<dbReference type="GO" id="GO:0006351">
    <property type="term" value="P:DNA-templated transcription"/>
    <property type="evidence" value="ECO:0007669"/>
    <property type="project" value="TreeGrafter"/>
</dbReference>
<dbReference type="Gene3D" id="3.40.190.290">
    <property type="match status" value="1"/>
</dbReference>